<evidence type="ECO:0008006" key="3">
    <source>
        <dbReference type="Google" id="ProtNLM"/>
    </source>
</evidence>
<name>A0ABD5BQY8_SERMA</name>
<organism evidence="1 2">
    <name type="scientific">Serratia marcescens</name>
    <dbReference type="NCBI Taxonomy" id="615"/>
    <lineage>
        <taxon>Bacteria</taxon>
        <taxon>Pseudomonadati</taxon>
        <taxon>Pseudomonadota</taxon>
        <taxon>Gammaproteobacteria</taxon>
        <taxon>Enterobacterales</taxon>
        <taxon>Yersiniaceae</taxon>
        <taxon>Serratia</taxon>
    </lineage>
</organism>
<dbReference type="Proteomes" id="UP001234811">
    <property type="component" value="Unassembled WGS sequence"/>
</dbReference>
<evidence type="ECO:0000313" key="1">
    <source>
        <dbReference type="EMBL" id="MDQ9559085.1"/>
    </source>
</evidence>
<comment type="caution">
    <text evidence="1">The sequence shown here is derived from an EMBL/GenBank/DDBJ whole genome shotgun (WGS) entry which is preliminary data.</text>
</comment>
<accession>A0ABD5BQY8</accession>
<reference evidence="1 2" key="1">
    <citation type="submission" date="2023-07" db="EMBL/GenBank/DDBJ databases">
        <title>Pathogens genome sequencing project 196.</title>
        <authorList>
            <person name="Cao X."/>
        </authorList>
    </citation>
    <scope>NUCLEOTIDE SEQUENCE [LARGE SCALE GENOMIC DNA]</scope>
    <source>
        <strain evidence="1 2">SM41</strain>
    </source>
</reference>
<proteinExistence type="predicted"/>
<dbReference type="AlphaFoldDB" id="A0ABD5BQY8"/>
<gene>
    <name evidence="1" type="ORF">RF091_26695</name>
</gene>
<evidence type="ECO:0000313" key="2">
    <source>
        <dbReference type="Proteomes" id="UP001234811"/>
    </source>
</evidence>
<sequence length="123" mass="13641">MMAKSATDRKAQQRAKLAAKGGLRHELVLTQQEAQMLERNSQRRNPGREPYSRNEYLSLLILCDDQRLDRQEAALGSCQRCGKALPGGCNGNYRGEAACWFTRDCLAMNLTSAVTGHANLEGE</sequence>
<dbReference type="RefSeq" id="WP_244664270.1">
    <property type="nucleotide sequence ID" value="NZ_CP119435.1"/>
</dbReference>
<dbReference type="EMBL" id="JAVIPQ010000459">
    <property type="protein sequence ID" value="MDQ9559085.1"/>
    <property type="molecule type" value="Genomic_DNA"/>
</dbReference>
<protein>
    <recommendedName>
        <fullName evidence="3">Phage protein</fullName>
    </recommendedName>
</protein>